<keyword evidence="2" id="KW-0732">Signal</keyword>
<dbReference type="RefSeq" id="WP_045954175.1">
    <property type="nucleotide sequence ID" value="NZ_JXXV01000006.1"/>
</dbReference>
<comment type="subcellular location">
    <subcellularLocation>
        <location evidence="1">Cell envelope</location>
    </subcellularLocation>
</comment>
<dbReference type="PROSITE" id="PS51257">
    <property type="entry name" value="PROKAR_LIPOPROTEIN"/>
    <property type="match status" value="1"/>
</dbReference>
<keyword evidence="5" id="KW-1185">Reference proteome</keyword>
<dbReference type="EMBL" id="JXXV01000006">
    <property type="protein sequence ID" value="KJY84908.1"/>
    <property type="molecule type" value="Genomic_DNA"/>
</dbReference>
<dbReference type="Gene3D" id="1.20.1420.20">
    <property type="entry name" value="M75 peptidase, HXXE motif"/>
    <property type="match status" value="1"/>
</dbReference>
<evidence type="ECO:0000256" key="2">
    <source>
        <dbReference type="ARBA" id="ARBA00022729"/>
    </source>
</evidence>
<protein>
    <submittedName>
        <fullName evidence="4">Iron-regulated protein A</fullName>
    </submittedName>
</protein>
<organism evidence="4 5">
    <name type="scientific">Vibrio galatheae</name>
    <dbReference type="NCBI Taxonomy" id="579748"/>
    <lineage>
        <taxon>Bacteria</taxon>
        <taxon>Pseudomonadati</taxon>
        <taxon>Pseudomonadota</taxon>
        <taxon>Gammaproteobacteria</taxon>
        <taxon>Vibrionales</taxon>
        <taxon>Vibrionaceae</taxon>
        <taxon>Vibrio</taxon>
    </lineage>
</organism>
<feature type="domain" description="Imelysin-like" evidence="3">
    <location>
        <begin position="48"/>
        <end position="322"/>
    </location>
</feature>
<dbReference type="InterPro" id="IPR038352">
    <property type="entry name" value="Imelysin_sf"/>
</dbReference>
<accession>A0A0F4NPY5</accession>
<dbReference type="STRING" id="579748.TW81_02650"/>
<dbReference type="GO" id="GO:0030313">
    <property type="term" value="C:cell envelope"/>
    <property type="evidence" value="ECO:0007669"/>
    <property type="project" value="UniProtKB-SubCell"/>
</dbReference>
<evidence type="ECO:0000313" key="4">
    <source>
        <dbReference type="EMBL" id="KJY84908.1"/>
    </source>
</evidence>
<dbReference type="AlphaFoldDB" id="A0A0F4NPY5"/>
<dbReference type="InterPro" id="IPR034984">
    <property type="entry name" value="Imelysin-like_IPPA"/>
</dbReference>
<proteinExistence type="predicted"/>
<evidence type="ECO:0000259" key="3">
    <source>
        <dbReference type="Pfam" id="PF09375"/>
    </source>
</evidence>
<evidence type="ECO:0000256" key="1">
    <source>
        <dbReference type="ARBA" id="ARBA00004196"/>
    </source>
</evidence>
<dbReference type="Proteomes" id="UP000033673">
    <property type="component" value="Unassembled WGS sequence"/>
</dbReference>
<dbReference type="Pfam" id="PF09375">
    <property type="entry name" value="Peptidase_M75"/>
    <property type="match status" value="1"/>
</dbReference>
<evidence type="ECO:0000313" key="5">
    <source>
        <dbReference type="Proteomes" id="UP000033673"/>
    </source>
</evidence>
<comment type="caution">
    <text evidence="4">The sequence shown here is derived from an EMBL/GenBank/DDBJ whole genome shotgun (WGS) entry which is preliminary data.</text>
</comment>
<dbReference type="OrthoDB" id="5729110at2"/>
<reference evidence="4 5" key="1">
    <citation type="journal article" date="2015" name="BMC Genomics">
        <title>Genome mining reveals unlocked bioactive potential of marine Gram-negative bacteria.</title>
        <authorList>
            <person name="Machado H."/>
            <person name="Sonnenschein E.C."/>
            <person name="Melchiorsen J."/>
            <person name="Gram L."/>
        </authorList>
    </citation>
    <scope>NUCLEOTIDE SEQUENCE [LARGE SCALE GENOMIC DNA]</scope>
    <source>
        <strain evidence="4 5">S2757</strain>
    </source>
</reference>
<dbReference type="InterPro" id="IPR018976">
    <property type="entry name" value="Imelysin-like"/>
</dbReference>
<sequence length="343" mass="38049">MKHKSIALGAAIAMTMIGCQTTQTGAVEPQNTSHVSQSVYEVEFLSAQAFKHQSTQLSQAMSAYCASTTELEALKGQWHQTMLAWMALQGQERGPEQALAQSWNIQFWPDKKNTTGRKMGGLVKQKHALTQSEIAMQSVTVQGLGAIEWLLFDTTSNLAPSSTTCITAQAITANIELNAAKIAEAWSENPWTALDQKQWQSEYIALLSNQLEYSMKKMSRPLAAFGKPRPYFAESWRSETSMQNLKANIEAMQTLYFANGLGIDAALREKGKVALADSIANQFAMTIETWPNNESLFDLLQTKKGYQNVYAQYNKLEQLKYLIHEEVAIELGVVIGFNATDGD</sequence>
<name>A0A0F4NPY5_9VIBR</name>
<dbReference type="PATRIC" id="fig|579748.3.peg.552"/>
<dbReference type="CDD" id="cd14659">
    <property type="entry name" value="Imelysin-like_IPPA"/>
    <property type="match status" value="1"/>
</dbReference>
<gene>
    <name evidence="4" type="ORF">TW81_02650</name>
</gene>